<accession>A0A7Z7IGT8</accession>
<sequence length="68" mass="7950">MKEHEHTLVLLHWLLASLTWFKRLVSGIQCPFPWALNFLERGQRTALSGNGDMPLRWLLSLSMNFDIL</sequence>
<comment type="caution">
    <text evidence="1">The sequence shown here is derived from an EMBL/GenBank/DDBJ whole genome shotgun (WGS) entry which is preliminary data.</text>
</comment>
<dbReference type="Proteomes" id="UP000219522">
    <property type="component" value="Unassembled WGS sequence"/>
</dbReference>
<dbReference type="AlphaFoldDB" id="A0A7Z7IGT8"/>
<protein>
    <submittedName>
        <fullName evidence="1">Uncharacterized protein</fullName>
    </submittedName>
</protein>
<name>A0A7Z7IGT8_9BURK</name>
<evidence type="ECO:0000313" key="1">
    <source>
        <dbReference type="EMBL" id="SOE89042.1"/>
    </source>
</evidence>
<organism evidence="1 2">
    <name type="scientific">Caballeronia arationis</name>
    <dbReference type="NCBI Taxonomy" id="1777142"/>
    <lineage>
        <taxon>Bacteria</taxon>
        <taxon>Pseudomonadati</taxon>
        <taxon>Pseudomonadota</taxon>
        <taxon>Betaproteobacteria</taxon>
        <taxon>Burkholderiales</taxon>
        <taxon>Burkholderiaceae</taxon>
        <taxon>Caballeronia</taxon>
    </lineage>
</organism>
<proteinExistence type="predicted"/>
<gene>
    <name evidence="1" type="ORF">SAMN05446927_7685</name>
</gene>
<evidence type="ECO:0000313" key="2">
    <source>
        <dbReference type="Proteomes" id="UP000219522"/>
    </source>
</evidence>
<keyword evidence="2" id="KW-1185">Reference proteome</keyword>
<dbReference type="EMBL" id="OCSU01000003">
    <property type="protein sequence ID" value="SOE89042.1"/>
    <property type="molecule type" value="Genomic_DNA"/>
</dbReference>
<reference evidence="1 2" key="1">
    <citation type="submission" date="2017-09" db="EMBL/GenBank/DDBJ databases">
        <authorList>
            <person name="Varghese N."/>
            <person name="Submissions S."/>
        </authorList>
    </citation>
    <scope>NUCLEOTIDE SEQUENCE [LARGE SCALE GENOMIC DNA]</scope>
    <source>
        <strain evidence="1 2">OK806</strain>
    </source>
</reference>